<dbReference type="PANTHER" id="PTHR30441">
    <property type="entry name" value="DUF748 DOMAIN-CONTAINING PROTEIN"/>
    <property type="match status" value="1"/>
</dbReference>
<keyword evidence="1" id="KW-1133">Transmembrane helix</keyword>
<dbReference type="InterPro" id="IPR052894">
    <property type="entry name" value="AsmA-related"/>
</dbReference>
<feature type="domain" description="AsmA" evidence="2">
    <location>
        <begin position="26"/>
        <end position="149"/>
    </location>
</feature>
<name>A0A558QYI9_9SPHN</name>
<dbReference type="EMBL" id="VNIM01000071">
    <property type="protein sequence ID" value="TVV72127.1"/>
    <property type="molecule type" value="Genomic_DNA"/>
</dbReference>
<dbReference type="GO" id="GO:0090313">
    <property type="term" value="P:regulation of protein targeting to membrane"/>
    <property type="evidence" value="ECO:0007669"/>
    <property type="project" value="TreeGrafter"/>
</dbReference>
<keyword evidence="4" id="KW-1185">Reference proteome</keyword>
<evidence type="ECO:0000313" key="4">
    <source>
        <dbReference type="Proteomes" id="UP000318681"/>
    </source>
</evidence>
<feature type="transmembrane region" description="Helical" evidence="1">
    <location>
        <begin position="30"/>
        <end position="53"/>
    </location>
</feature>
<evidence type="ECO:0000313" key="3">
    <source>
        <dbReference type="EMBL" id="TVV72127.1"/>
    </source>
</evidence>
<dbReference type="Pfam" id="PF05170">
    <property type="entry name" value="AsmA"/>
    <property type="match status" value="2"/>
</dbReference>
<dbReference type="AlphaFoldDB" id="A0A558QYI9"/>
<accession>A0A558QYI9</accession>
<gene>
    <name evidence="3" type="ORF">FOY91_15295</name>
</gene>
<dbReference type="Proteomes" id="UP000318681">
    <property type="component" value="Unassembled WGS sequence"/>
</dbReference>
<dbReference type="InterPro" id="IPR007844">
    <property type="entry name" value="AsmA"/>
</dbReference>
<feature type="domain" description="AsmA" evidence="2">
    <location>
        <begin position="306"/>
        <end position="539"/>
    </location>
</feature>
<keyword evidence="1" id="KW-0472">Membrane</keyword>
<comment type="caution">
    <text evidence="3">The sequence shown here is derived from an EMBL/GenBank/DDBJ whole genome shotgun (WGS) entry which is preliminary data.</text>
</comment>
<dbReference type="OrthoDB" id="7578660at2"/>
<sequence>MDRVDKSVPEAEAAGGATTAAARSRRLRRIALWVAAGIALLLLLLSAFPWGLLAGRADGMLSTALGRPVSIGSARRTGWLSFVPEIELHDVRIAQPGWAGTGDMARAGVIRLRLPVLPLLIGQVRPRSIAVEGLTLHLVRDGNGRDNWSGGKKGGDEGDGPGLADLTIRDARLRLDDAKRHVALQASLSSDRAGGVRIAGAGTLRDQPLRLSITAPALATADPAASWPARVSVRSPLVSMDGTVRMDRPLDTGHFTATLTAHGRDLRYLDDIVQAGLFPTQDFRLAGTVRHDGQAWRVPRVDVTIGRSSLRAAVAVSKEGERTKLNGQVHARTLDFDDFASDEQKAEAKARERRIGARVVPATRIVLDKLGTLDGRLVLRADRLLSATPSPFRSLNATVTLDRQRLRATPLTVGLPHGRVTGTLAVDGQGRTPRLSFDLRVAEALVSDFFPTQQVVAGPLRAHLRLAGSGDTVRDAMAHGDGTLAFVVPGGSVRRDYATFLGGDVIKSIGAAADGKTKRTNLDCLIATFKTRRGRMTPEPVLLSTPVARGDGAGVIVLGPETIDMRVSGHPTRPGLLVSTAPVRLFGTLSQPRIDIRPPRAKSQEDNDILSRVGLFIKKLRVRGDEGARAATPVKCPAEIRRALG</sequence>
<protein>
    <submittedName>
        <fullName evidence="3">AsmA family protein</fullName>
    </submittedName>
</protein>
<keyword evidence="1" id="KW-0812">Transmembrane</keyword>
<organism evidence="3 4">
    <name type="scientific">Alterirhizorhabdus solaris</name>
    <dbReference type="NCBI Taxonomy" id="2529389"/>
    <lineage>
        <taxon>Bacteria</taxon>
        <taxon>Pseudomonadati</taxon>
        <taxon>Pseudomonadota</taxon>
        <taxon>Alphaproteobacteria</taxon>
        <taxon>Sphingomonadales</taxon>
        <taxon>Rhizorhabdaceae</taxon>
        <taxon>Alterirhizorhabdus</taxon>
    </lineage>
</organism>
<dbReference type="PANTHER" id="PTHR30441:SF8">
    <property type="entry name" value="DUF748 DOMAIN-CONTAINING PROTEIN"/>
    <property type="match status" value="1"/>
</dbReference>
<reference evidence="3 4" key="1">
    <citation type="submission" date="2019-07" db="EMBL/GenBank/DDBJ databases">
        <title>Sphingomonas solaris sp. nov., isolated from a solar panel from Boston, Massachusetts.</title>
        <authorList>
            <person name="Tanner K."/>
            <person name="Pascual J."/>
            <person name="Mancuso C."/>
            <person name="Pereto J."/>
            <person name="Khalil A."/>
            <person name="Vilanova C."/>
        </authorList>
    </citation>
    <scope>NUCLEOTIDE SEQUENCE [LARGE SCALE GENOMIC DNA]</scope>
    <source>
        <strain evidence="3 4">R4DWN</strain>
    </source>
</reference>
<evidence type="ECO:0000259" key="2">
    <source>
        <dbReference type="Pfam" id="PF05170"/>
    </source>
</evidence>
<evidence type="ECO:0000256" key="1">
    <source>
        <dbReference type="SAM" id="Phobius"/>
    </source>
</evidence>
<proteinExistence type="predicted"/>
<dbReference type="GO" id="GO:0005886">
    <property type="term" value="C:plasma membrane"/>
    <property type="evidence" value="ECO:0007669"/>
    <property type="project" value="TreeGrafter"/>
</dbReference>